<comment type="caution">
    <text evidence="2">The sequence shown here is derived from an EMBL/GenBank/DDBJ whole genome shotgun (WGS) entry which is preliminary data.</text>
</comment>
<dbReference type="EMBL" id="JACIGI010000001">
    <property type="protein sequence ID" value="MBB4284398.1"/>
    <property type="molecule type" value="Genomic_DNA"/>
</dbReference>
<evidence type="ECO:0000313" key="3">
    <source>
        <dbReference type="Proteomes" id="UP000555728"/>
    </source>
</evidence>
<dbReference type="GO" id="GO:0016301">
    <property type="term" value="F:kinase activity"/>
    <property type="evidence" value="ECO:0007669"/>
    <property type="project" value="UniProtKB-KW"/>
</dbReference>
<protein>
    <submittedName>
        <fullName evidence="2">Aminoglycoside phosphotransferase (APT) family kinase protein</fullName>
    </submittedName>
</protein>
<organism evidence="2 3">
    <name type="scientific">Roseospira goensis</name>
    <dbReference type="NCBI Taxonomy" id="391922"/>
    <lineage>
        <taxon>Bacteria</taxon>
        <taxon>Pseudomonadati</taxon>
        <taxon>Pseudomonadota</taxon>
        <taxon>Alphaproteobacteria</taxon>
        <taxon>Rhodospirillales</taxon>
        <taxon>Rhodospirillaceae</taxon>
        <taxon>Roseospira</taxon>
    </lineage>
</organism>
<dbReference type="RefSeq" id="WP_184430873.1">
    <property type="nucleotide sequence ID" value="NZ_JACIGI010000001.1"/>
</dbReference>
<accession>A0A7W6WJB1</accession>
<proteinExistence type="predicted"/>
<dbReference type="Pfam" id="PF01636">
    <property type="entry name" value="APH"/>
    <property type="match status" value="1"/>
</dbReference>
<dbReference type="InterPro" id="IPR011009">
    <property type="entry name" value="Kinase-like_dom_sf"/>
</dbReference>
<dbReference type="InterPro" id="IPR002575">
    <property type="entry name" value="Aminoglycoside_PTrfase"/>
</dbReference>
<dbReference type="SUPFAM" id="SSF56112">
    <property type="entry name" value="Protein kinase-like (PK-like)"/>
    <property type="match status" value="1"/>
</dbReference>
<dbReference type="Proteomes" id="UP000555728">
    <property type="component" value="Unassembled WGS sequence"/>
</dbReference>
<keyword evidence="2" id="KW-0418">Kinase</keyword>
<keyword evidence="2" id="KW-0808">Transferase</keyword>
<keyword evidence="3" id="KW-1185">Reference proteome</keyword>
<dbReference type="Gene3D" id="3.90.1200.10">
    <property type="match status" value="1"/>
</dbReference>
<feature type="domain" description="Aminoglycoside phosphotransferase" evidence="1">
    <location>
        <begin position="39"/>
        <end position="246"/>
    </location>
</feature>
<reference evidence="2 3" key="1">
    <citation type="submission" date="2020-08" db="EMBL/GenBank/DDBJ databases">
        <title>Genome sequencing of Purple Non-Sulfur Bacteria from various extreme environments.</title>
        <authorList>
            <person name="Mayer M."/>
        </authorList>
    </citation>
    <scope>NUCLEOTIDE SEQUENCE [LARGE SCALE GENOMIC DNA]</scope>
    <source>
        <strain evidence="2 3">JA135</strain>
    </source>
</reference>
<sequence>MTQPRTPKPDLRALLAAAWPRLGERLGWAPERVERVAVVTVGHRNPTLDVTHAGVRYAVRLPRPVLQAPDWYRREAHNVAIAAAAGVTPPPLVLDPADGLMVLPWIEGRPAERGLTPAAAARAGAALRRLHDGGAFEAGDDALGRLDRRLPRLRRDGAAVLAHARGLPALAEAVRPILEGLSATRPPPRPCHGDLVLGNMVDTGRDMVLLDWETATMGDPLFDLATVCVRARLEGPARAALLDTWFGLVGDPDGLGAVRVRLWEVVYCLDKAVTYWANGRGAATPDRRCAGWTARGWSLLAAPGTRAAAVRLEHQAAGIVAARAG</sequence>
<evidence type="ECO:0000259" key="1">
    <source>
        <dbReference type="Pfam" id="PF01636"/>
    </source>
</evidence>
<evidence type="ECO:0000313" key="2">
    <source>
        <dbReference type="EMBL" id="MBB4284398.1"/>
    </source>
</evidence>
<name>A0A7W6WJB1_9PROT</name>
<gene>
    <name evidence="2" type="ORF">GGD88_000104</name>
</gene>
<dbReference type="AlphaFoldDB" id="A0A7W6WJB1"/>